<name>A0ABX0HUF8_9BURK</name>
<gene>
    <name evidence="3" type="ORF">G7087_06110</name>
</gene>
<proteinExistence type="predicted"/>
<accession>A0ABX0HUF8</accession>
<protein>
    <submittedName>
        <fullName evidence="3">DUF4214 domain-containing protein</fullName>
    </submittedName>
</protein>
<dbReference type="EMBL" id="JAAOCD010000002">
    <property type="protein sequence ID" value="NHK97945.1"/>
    <property type="molecule type" value="Genomic_DNA"/>
</dbReference>
<evidence type="ECO:0000313" key="4">
    <source>
        <dbReference type="Proteomes" id="UP000802098"/>
    </source>
</evidence>
<evidence type="ECO:0000313" key="3">
    <source>
        <dbReference type="EMBL" id="NHK97945.1"/>
    </source>
</evidence>
<dbReference type="RefSeq" id="WP_157998575.1">
    <property type="nucleotide sequence ID" value="NZ_JAAOCD010000002.1"/>
</dbReference>
<comment type="caution">
    <text evidence="3">The sequence shown here is derived from an EMBL/GenBank/DDBJ whole genome shotgun (WGS) entry which is preliminary data.</text>
</comment>
<keyword evidence="4" id="KW-1185">Reference proteome</keyword>
<dbReference type="InterPro" id="IPR025282">
    <property type="entry name" value="DUF4214"/>
</dbReference>
<reference evidence="3 4" key="1">
    <citation type="submission" date="2020-03" db="EMBL/GenBank/DDBJ databases">
        <title>Rubrivivax benzoatilyticus JA2 (sequenced after 10 years sub-culturing).</title>
        <authorList>
            <person name="Gupta D."/>
            <person name="Chintalapati S."/>
            <person name="Chintalapati V.R."/>
        </authorList>
    </citation>
    <scope>NUCLEOTIDE SEQUENCE [LARGE SCALE GENOMIC DNA]</scope>
    <source>
        <strain evidence="3 4">JA2-Mal</strain>
    </source>
</reference>
<dbReference type="Proteomes" id="UP000802098">
    <property type="component" value="Unassembled WGS sequence"/>
</dbReference>
<organism evidence="3 4">
    <name type="scientific">Rubrivivax benzoatilyticus</name>
    <dbReference type="NCBI Taxonomy" id="316997"/>
    <lineage>
        <taxon>Bacteria</taxon>
        <taxon>Pseudomonadati</taxon>
        <taxon>Pseudomonadota</taxon>
        <taxon>Betaproteobacteria</taxon>
        <taxon>Burkholderiales</taxon>
        <taxon>Sphaerotilaceae</taxon>
        <taxon>Rubrivivax</taxon>
    </lineage>
</organism>
<keyword evidence="1" id="KW-0175">Coiled coil</keyword>
<evidence type="ECO:0000259" key="2">
    <source>
        <dbReference type="Pfam" id="PF13946"/>
    </source>
</evidence>
<feature type="domain" description="DUF4214" evidence="2">
    <location>
        <begin position="147"/>
        <end position="196"/>
    </location>
</feature>
<sequence length="271" mass="30676">MAPESVPASKSIRDSEAEAIDELERKLLSATQALSALNARHTSKVARLELQLRRHIAEIERLRQQIDDLRQIGAKDRSTRAITGTVDHAFALHRPNPLVDDSLSIATNDSLSSEFAMDTPLFARTNYQPSFKPNTRGEYDITEFLALHDRGFVRAAYLAILRREPDPAGAENYVTLLRAGEHKARLLGEFLRSDEGRRHETTIRGLDTHLRVLRLCELPLVGRWIAALLFLANVNGHLRDFRVLENHVIRIAEEAQALQEANLERLRSLSR</sequence>
<dbReference type="Pfam" id="PF13946">
    <property type="entry name" value="DUF4214"/>
    <property type="match status" value="1"/>
</dbReference>
<feature type="coiled-coil region" evidence="1">
    <location>
        <begin position="13"/>
        <end position="72"/>
    </location>
</feature>
<evidence type="ECO:0000256" key="1">
    <source>
        <dbReference type="SAM" id="Coils"/>
    </source>
</evidence>